<dbReference type="InterPro" id="IPR036397">
    <property type="entry name" value="RNaseH_sf"/>
</dbReference>
<dbReference type="SUPFAM" id="SSF53098">
    <property type="entry name" value="Ribonuclease H-like"/>
    <property type="match status" value="1"/>
</dbReference>
<dbReference type="InterPro" id="IPR001584">
    <property type="entry name" value="Integrase_cat-core"/>
</dbReference>
<evidence type="ECO:0000259" key="1">
    <source>
        <dbReference type="PROSITE" id="PS50994"/>
    </source>
</evidence>
<sequence>MKNFVKAMDRNASGFAYLKQKCSSISDAKIKEGIFVGPQIRELLQDGEFQNSLNEVKAAAWNSFRNVCKNFLGSVKVENYRDIVNDLLLSYKALGCNMSLKIHFLHSHLDFFPDNLGAVSDEHGERFHQDISSMEKRYQGLYWSVGKYVGHHQNCQQKKNTPQLPTEHLMPIPPPNRPSQKVGIDLLGRFLISRVNKIWIIVCTHYLSEYAITESLSQEVAKFPVEKVILVHGAPREIVMDWGRNFQPKLIKELTRCCRIIKRTTTAYYHQTNGLTERLNRTIADMLSMYVDLEKNRDEIFKTGINWLYTILFGPL</sequence>
<dbReference type="PANTHER" id="PTHR46114:SF2">
    <property type="entry name" value="CULLIN N-TERMINAL DOMAIN-CONTAINING PROTEIN"/>
    <property type="match status" value="1"/>
</dbReference>
<dbReference type="PANTHER" id="PTHR46114">
    <property type="entry name" value="APPLE DOMAIN-CONTAINING PROTEIN"/>
    <property type="match status" value="1"/>
</dbReference>
<evidence type="ECO:0000313" key="3">
    <source>
        <dbReference type="Proteomes" id="UP001235939"/>
    </source>
</evidence>
<name>A0ABY6KVZ8_9ARAC</name>
<accession>A0ABY6KVZ8</accession>
<organism evidence="2 3">
    <name type="scientific">Cordylochernes scorpioides</name>
    <dbReference type="NCBI Taxonomy" id="51811"/>
    <lineage>
        <taxon>Eukaryota</taxon>
        <taxon>Metazoa</taxon>
        <taxon>Ecdysozoa</taxon>
        <taxon>Arthropoda</taxon>
        <taxon>Chelicerata</taxon>
        <taxon>Arachnida</taxon>
        <taxon>Pseudoscorpiones</taxon>
        <taxon>Cheliferoidea</taxon>
        <taxon>Chernetidae</taxon>
        <taxon>Cordylochernes</taxon>
    </lineage>
</organism>
<evidence type="ECO:0000313" key="2">
    <source>
        <dbReference type="EMBL" id="UYV73045.1"/>
    </source>
</evidence>
<proteinExistence type="predicted"/>
<dbReference type="PROSITE" id="PS50994">
    <property type="entry name" value="INTEGRASE"/>
    <property type="match status" value="1"/>
</dbReference>
<dbReference type="EMBL" id="CP092872">
    <property type="protein sequence ID" value="UYV73045.1"/>
    <property type="molecule type" value="Genomic_DNA"/>
</dbReference>
<gene>
    <name evidence="2" type="ORF">LAZ67_10001660</name>
</gene>
<reference evidence="2 3" key="1">
    <citation type="submission" date="2022-01" db="EMBL/GenBank/DDBJ databases">
        <title>A chromosomal length assembly of Cordylochernes scorpioides.</title>
        <authorList>
            <person name="Zeh D."/>
            <person name="Zeh J."/>
        </authorList>
    </citation>
    <scope>NUCLEOTIDE SEQUENCE [LARGE SCALE GENOMIC DNA]</scope>
    <source>
        <strain evidence="2">IN4F17</strain>
        <tissue evidence="2">Whole Body</tissue>
    </source>
</reference>
<protein>
    <recommendedName>
        <fullName evidence="1">Integrase catalytic domain-containing protein</fullName>
    </recommendedName>
</protein>
<dbReference type="Proteomes" id="UP001235939">
    <property type="component" value="Chromosome 10"/>
</dbReference>
<feature type="domain" description="Integrase catalytic" evidence="1">
    <location>
        <begin position="174"/>
        <end position="316"/>
    </location>
</feature>
<dbReference type="Gene3D" id="3.30.420.10">
    <property type="entry name" value="Ribonuclease H-like superfamily/Ribonuclease H"/>
    <property type="match status" value="1"/>
</dbReference>
<keyword evidence="3" id="KW-1185">Reference proteome</keyword>
<dbReference type="InterPro" id="IPR012337">
    <property type="entry name" value="RNaseH-like_sf"/>
</dbReference>